<gene>
    <name evidence="2" type="ORF">MSAN_01246800</name>
</gene>
<dbReference type="EMBL" id="JACAZH010000009">
    <property type="protein sequence ID" value="KAF7359058.1"/>
    <property type="molecule type" value="Genomic_DNA"/>
</dbReference>
<keyword evidence="3" id="KW-1185">Reference proteome</keyword>
<evidence type="ECO:0000256" key="1">
    <source>
        <dbReference type="SAM" id="SignalP"/>
    </source>
</evidence>
<evidence type="ECO:0000313" key="2">
    <source>
        <dbReference type="EMBL" id="KAF7359058.1"/>
    </source>
</evidence>
<reference evidence="2" key="1">
    <citation type="submission" date="2020-05" db="EMBL/GenBank/DDBJ databases">
        <title>Mycena genomes resolve the evolution of fungal bioluminescence.</title>
        <authorList>
            <person name="Tsai I.J."/>
        </authorList>
    </citation>
    <scope>NUCLEOTIDE SEQUENCE</scope>
    <source>
        <strain evidence="2">160909Yilan</strain>
    </source>
</reference>
<sequence length="196" mass="20726">MKTTSTVVAFLSFASLAFAYGGVSPSCQAQDRVLVKSRTLSVDGHEIQISTKACSADVLEASRRPLAKRQVFDACEGETTTYTCVTNEGTGPLEADCAALQTALPAALANEGNPSSFEVPPQFAEEFSLGTCLWAFINENPVGGATLSYCYVGVEVNGENLDESCIVPGDTGGFTTVSNPNLNPIVLDWTFEVLHS</sequence>
<evidence type="ECO:0000313" key="3">
    <source>
        <dbReference type="Proteomes" id="UP000623467"/>
    </source>
</evidence>
<comment type="caution">
    <text evidence="2">The sequence shown here is derived from an EMBL/GenBank/DDBJ whole genome shotgun (WGS) entry which is preliminary data.</text>
</comment>
<proteinExistence type="predicted"/>
<dbReference type="Proteomes" id="UP000623467">
    <property type="component" value="Unassembled WGS sequence"/>
</dbReference>
<feature type="chain" id="PRO_5034721862" evidence="1">
    <location>
        <begin position="20"/>
        <end position="196"/>
    </location>
</feature>
<name>A0A8H6YDF7_9AGAR</name>
<keyword evidence="1" id="KW-0732">Signal</keyword>
<accession>A0A8H6YDF7</accession>
<feature type="signal peptide" evidence="1">
    <location>
        <begin position="1"/>
        <end position="19"/>
    </location>
</feature>
<dbReference type="AlphaFoldDB" id="A0A8H6YDF7"/>
<protein>
    <submittedName>
        <fullName evidence="2">Uncharacterized protein</fullName>
    </submittedName>
</protein>
<dbReference type="OrthoDB" id="3019261at2759"/>
<organism evidence="2 3">
    <name type="scientific">Mycena sanguinolenta</name>
    <dbReference type="NCBI Taxonomy" id="230812"/>
    <lineage>
        <taxon>Eukaryota</taxon>
        <taxon>Fungi</taxon>
        <taxon>Dikarya</taxon>
        <taxon>Basidiomycota</taxon>
        <taxon>Agaricomycotina</taxon>
        <taxon>Agaricomycetes</taxon>
        <taxon>Agaricomycetidae</taxon>
        <taxon>Agaricales</taxon>
        <taxon>Marasmiineae</taxon>
        <taxon>Mycenaceae</taxon>
        <taxon>Mycena</taxon>
    </lineage>
</organism>